<evidence type="ECO:0000313" key="1">
    <source>
        <dbReference type="EMBL" id="MBK0420399.1"/>
    </source>
</evidence>
<dbReference type="Proteomes" id="UP000608530">
    <property type="component" value="Unassembled WGS sequence"/>
</dbReference>
<accession>A0A934QC23</accession>
<proteinExistence type="predicted"/>
<dbReference type="EMBL" id="JAEHOH010000028">
    <property type="protein sequence ID" value="MBK0420399.1"/>
    <property type="molecule type" value="Genomic_DNA"/>
</dbReference>
<evidence type="ECO:0000313" key="2">
    <source>
        <dbReference type="Proteomes" id="UP000608530"/>
    </source>
</evidence>
<protein>
    <submittedName>
        <fullName evidence="1">Uncharacterized protein</fullName>
    </submittedName>
</protein>
<dbReference type="RefSeq" id="WP_200116538.1">
    <property type="nucleotide sequence ID" value="NZ_JAEHOH010000028.1"/>
</dbReference>
<sequence length="216" mass="23462">MSGVPASAESVLPAETPVLGGAEEAGAAASYARGTARDAQVYGNAIRAAQNELAMLTGDGVSTVRSKLADRLEPGAAALQRCAVAAETAFEGYASEIDRIRLDAARIERDVEDHLDSIRARSAEIETVAEAIRAPGSYPWRVGPPTSMPEPVLGPGFDDFDEVQRRVAAQDLRAMYEQQWRVAVADWLSALDGIRIAEIRWRTLLSERRAAERRDW</sequence>
<dbReference type="AlphaFoldDB" id="A0A934QC23"/>
<keyword evidence="2" id="KW-1185">Reference proteome</keyword>
<name>A0A934QC23_9MICO</name>
<comment type="caution">
    <text evidence="1">The sequence shown here is derived from an EMBL/GenBank/DDBJ whole genome shotgun (WGS) entry which is preliminary data.</text>
</comment>
<reference evidence="1" key="1">
    <citation type="submission" date="2020-12" db="EMBL/GenBank/DDBJ databases">
        <title>Leucobacter sp. CAS1, isolated from Chromium sludge.</title>
        <authorList>
            <person name="Xu Z."/>
        </authorList>
    </citation>
    <scope>NUCLEOTIDE SEQUENCE</scope>
    <source>
        <strain evidence="1">CSA1</strain>
    </source>
</reference>
<gene>
    <name evidence="1" type="ORF">JD276_15325</name>
</gene>
<organism evidence="1 2">
    <name type="scientific">Leucobacter chromiisoli</name>
    <dbReference type="NCBI Taxonomy" id="2796471"/>
    <lineage>
        <taxon>Bacteria</taxon>
        <taxon>Bacillati</taxon>
        <taxon>Actinomycetota</taxon>
        <taxon>Actinomycetes</taxon>
        <taxon>Micrococcales</taxon>
        <taxon>Microbacteriaceae</taxon>
        <taxon>Leucobacter</taxon>
    </lineage>
</organism>